<keyword evidence="3" id="KW-0813">Transport</keyword>
<dbReference type="PANTHER" id="PTHR48041">
    <property type="entry name" value="ABC TRANSPORTER G FAMILY MEMBER 28"/>
    <property type="match status" value="1"/>
</dbReference>
<dbReference type="PROSITE" id="PS50893">
    <property type="entry name" value="ABC_TRANSPORTER_2"/>
    <property type="match status" value="2"/>
</dbReference>
<dbReference type="PANTHER" id="PTHR48041:SF139">
    <property type="entry name" value="PROTEIN SCARLET"/>
    <property type="match status" value="1"/>
</dbReference>
<keyword evidence="8 9" id="KW-0472">Membrane</keyword>
<dbReference type="Pfam" id="PF01061">
    <property type="entry name" value="ABC2_membrane"/>
    <property type="match status" value="1"/>
</dbReference>
<feature type="transmembrane region" description="Helical" evidence="9">
    <location>
        <begin position="410"/>
        <end position="434"/>
    </location>
</feature>
<evidence type="ECO:0000313" key="11">
    <source>
        <dbReference type="EMBL" id="KAH9512085.1"/>
    </source>
</evidence>
<comment type="subcellular location">
    <subcellularLocation>
        <location evidence="1">Membrane</location>
        <topology evidence="1">Multi-pass membrane protein</topology>
    </subcellularLocation>
</comment>
<reference evidence="11" key="1">
    <citation type="submission" date="2013-05" db="EMBL/GenBank/DDBJ databases">
        <authorList>
            <person name="Yim A.K.Y."/>
            <person name="Chan T.F."/>
            <person name="Ji K.M."/>
            <person name="Liu X.Y."/>
            <person name="Zhou J.W."/>
            <person name="Li R.Q."/>
            <person name="Yang K.Y."/>
            <person name="Li J."/>
            <person name="Li M."/>
            <person name="Law P.T.W."/>
            <person name="Wu Y.L."/>
            <person name="Cai Z.L."/>
            <person name="Qin H."/>
            <person name="Bao Y."/>
            <person name="Leung R.K.K."/>
            <person name="Ng P.K.S."/>
            <person name="Zou J."/>
            <person name="Zhong X.J."/>
            <person name="Ran P.X."/>
            <person name="Zhong N.S."/>
            <person name="Liu Z.G."/>
            <person name="Tsui S.K.W."/>
        </authorList>
    </citation>
    <scope>NUCLEOTIDE SEQUENCE</scope>
    <source>
        <strain evidence="11">Derf</strain>
        <tissue evidence="11">Whole organism</tissue>
    </source>
</reference>
<feature type="domain" description="ABC transporter" evidence="10">
    <location>
        <begin position="702"/>
        <end position="946"/>
    </location>
</feature>
<keyword evidence="12" id="KW-1185">Reference proteome</keyword>
<keyword evidence="4 9" id="KW-0812">Transmembrane</keyword>
<dbReference type="GO" id="GO:0016887">
    <property type="term" value="F:ATP hydrolysis activity"/>
    <property type="evidence" value="ECO:0007669"/>
    <property type="project" value="InterPro"/>
</dbReference>
<accession>A0A922HXC5</accession>
<dbReference type="PROSITE" id="PS00211">
    <property type="entry name" value="ABC_TRANSPORTER_1"/>
    <property type="match status" value="2"/>
</dbReference>
<evidence type="ECO:0000256" key="9">
    <source>
        <dbReference type="SAM" id="Phobius"/>
    </source>
</evidence>
<feature type="transmembrane region" description="Helical" evidence="9">
    <location>
        <begin position="1269"/>
        <end position="1294"/>
    </location>
</feature>
<dbReference type="GO" id="GO:0016020">
    <property type="term" value="C:membrane"/>
    <property type="evidence" value="ECO:0007669"/>
    <property type="project" value="UniProtKB-SubCell"/>
</dbReference>
<feature type="transmembrane region" description="Helical" evidence="9">
    <location>
        <begin position="1016"/>
        <end position="1038"/>
    </location>
</feature>
<feature type="transmembrane region" description="Helical" evidence="9">
    <location>
        <begin position="1087"/>
        <end position="1108"/>
    </location>
</feature>
<feature type="transmembrane region" description="Helical" evidence="9">
    <location>
        <begin position="1192"/>
        <end position="1210"/>
    </location>
</feature>
<evidence type="ECO:0000256" key="3">
    <source>
        <dbReference type="ARBA" id="ARBA00022448"/>
    </source>
</evidence>
<dbReference type="GO" id="GO:0005524">
    <property type="term" value="F:ATP binding"/>
    <property type="evidence" value="ECO:0007669"/>
    <property type="project" value="UniProtKB-KW"/>
</dbReference>
<dbReference type="Proteomes" id="UP000790347">
    <property type="component" value="Unassembled WGS sequence"/>
</dbReference>
<dbReference type="InterPro" id="IPR013525">
    <property type="entry name" value="ABC2_TM"/>
</dbReference>
<evidence type="ECO:0000256" key="4">
    <source>
        <dbReference type="ARBA" id="ARBA00022692"/>
    </source>
</evidence>
<feature type="transmembrane region" description="Helical" evidence="9">
    <location>
        <begin position="528"/>
        <end position="549"/>
    </location>
</feature>
<evidence type="ECO:0000313" key="12">
    <source>
        <dbReference type="Proteomes" id="UP000790347"/>
    </source>
</evidence>
<evidence type="ECO:0000256" key="6">
    <source>
        <dbReference type="ARBA" id="ARBA00022840"/>
    </source>
</evidence>
<evidence type="ECO:0000256" key="2">
    <source>
        <dbReference type="ARBA" id="ARBA00005814"/>
    </source>
</evidence>
<dbReference type="SMART" id="SM00382">
    <property type="entry name" value="AAA"/>
    <property type="match status" value="2"/>
</dbReference>
<keyword evidence="5" id="KW-0547">Nucleotide-binding</keyword>
<reference evidence="11" key="2">
    <citation type="journal article" date="2022" name="Res Sq">
        <title>Comparative Genomics Reveals Insights into the Divergent Evolution of Astigmatic Mites and Household Pest Adaptations.</title>
        <authorList>
            <person name="Xiong Q."/>
            <person name="Wan A.T.-Y."/>
            <person name="Liu X.-Y."/>
            <person name="Fung C.S.-H."/>
            <person name="Xiao X."/>
            <person name="Malainual N."/>
            <person name="Hou J."/>
            <person name="Wang L."/>
            <person name="Wang M."/>
            <person name="Yang K."/>
            <person name="Cui Y."/>
            <person name="Leung E."/>
            <person name="Nong W."/>
            <person name="Shin S.-K."/>
            <person name="Au S."/>
            <person name="Jeong K.Y."/>
            <person name="Chew F.T."/>
            <person name="Hui J."/>
            <person name="Leung T.F."/>
            <person name="Tungtrongchitr A."/>
            <person name="Zhong N."/>
            <person name="Liu Z."/>
            <person name="Tsui S."/>
        </authorList>
    </citation>
    <scope>NUCLEOTIDE SEQUENCE</scope>
    <source>
        <strain evidence="11">Derf</strain>
        <tissue evidence="11">Whole organism</tissue>
    </source>
</reference>
<protein>
    <submittedName>
        <fullName evidence="11">ABC protein, sub ABCG</fullName>
    </submittedName>
</protein>
<proteinExistence type="inferred from homology"/>
<keyword evidence="6" id="KW-0067">ATP-binding</keyword>
<comment type="similarity">
    <text evidence="2">Belongs to the ABC transporter superfamily. ABCG family. Eye pigment precursor importer (TC 3.A.1.204) subfamily.</text>
</comment>
<dbReference type="InterPro" id="IPR027417">
    <property type="entry name" value="P-loop_NTPase"/>
</dbReference>
<gene>
    <name evidence="11" type="primary">wht-4_16</name>
    <name evidence="11" type="ORF">DERF_010492</name>
</gene>
<evidence type="ECO:0000256" key="7">
    <source>
        <dbReference type="ARBA" id="ARBA00022989"/>
    </source>
</evidence>
<keyword evidence="7 9" id="KW-1133">Transmembrane helix</keyword>
<dbReference type="InterPro" id="IPR003439">
    <property type="entry name" value="ABC_transporter-like_ATP-bd"/>
</dbReference>
<name>A0A922HXC5_DERFA</name>
<sequence length="1327" mass="153074">MSNEQRCDQPISLCWKNLRYEVDEWCMVDGWKPNRKRKVILNRLNGSVRLNSLNALLGPSGAGKTSLINCLTGNVPAKNISSETEIYINKEIIAKSSNSLVSFVPQFVREIILGRFTVLETLYYAFCFKNPAHNHGRAYQHIQSTIQELMLNPKVLQTRFENCSGGEQRRVAIAQELMSIESKPPFLFVDEPTTGLDSESALVVMKCLQRLSKQNGITVIVSIHAPSSDILNMFDQLYIIAKGGVCIYSDHPDRLRPHLNRITGIALNEDESPIQEYLRIASNGIDDEQVRKLTQESFQQHHRGLTSHINKLAENKCPFESIPKGIPHYSKKFRFFDLWIQFKRLLCLAFIADVRILIGVLANITINLILFALITNKDMLMPEGCLPFDIEHYNQTCQNKLENDRLNMTFFMFLTFTTLAFFTISIGMNSLVAVNFMKVLRHEYRNGWYSFASLIYPVHVNDVITSFFIVLITAIFFFLTCGIIYVDQYQINWHRLAILILFYYLIFSYGQSFGYFVLATCIDQLELLLLLCQVIITISTMTNGLVVSIDIMDKPFYLAISDIIGTRYLMEGFIYVFFGIDRCDPQTEYSKILKQFFIDPDNVYWNIMYPIYIIIVIRIISVVVMRWTFRIVNNGKIVSKKKMEILTKMLTPSIEIDFYEKPTSVQMIDSNNNFEVDLPNENEFQQFCNGRYIIGWRHLTLFATETIYEVRPTPESLDDFGDKLILRNLSGQFQFGTLNAIMGSSGSGKTSLLKVFNGKMKTKLTGATQFYLSRFVPIRTCYINQEVSNHLIPGLTSKQSLVYASKLKNCHQTQTIDHEQVASKLLDELDMANTANTMVQNCSGGERKRLALAMELTSVQMPNLICIDEPVSGLDSNSARLVLQCLRRFIARHPHITMVVSIHQPSTEQLDMFDLCYVLAFDGLGIYSGPPARIKSFLNEVSSIDDDKRFPIESLIRYSCTGHSNPIVQRLAEETDNQIHKITPSLLQDTVHIKDGVQFHQIRFSLRSVAILFRRLVHFSFGYQWPIWLAYTIMYIFISASFRDLFDEKIAETDGCISMDDDFLAICSNVTNQKFIEDLRLVNNVNYALFSSVTFFLIMNIQMINLFTSELKFFSTQHLNGWYTCGAYYLSKLLFDAITILPMAIMFVYITDIYSSVSPNNYFVWQVLNLYLSSFSFVAIVNIIIVLLRKSIILLFILIGSSQGFFLLLSDVCNVIEDKNFFVRFLSNFSFYRYQFPSTLLLIYGGDRCRPYEIQSLLYMLNVPTNNEYFYECIVKLVLLAIFYHTIALIVFCIKYNPLINRHERAERIEHYRNECLIKPYKYNSYF</sequence>
<evidence type="ECO:0000256" key="5">
    <source>
        <dbReference type="ARBA" id="ARBA00022741"/>
    </source>
</evidence>
<feature type="transmembrane region" description="Helical" evidence="9">
    <location>
        <begin position="354"/>
        <end position="374"/>
    </location>
</feature>
<organism evidence="11 12">
    <name type="scientific">Dermatophagoides farinae</name>
    <name type="common">American house dust mite</name>
    <dbReference type="NCBI Taxonomy" id="6954"/>
    <lineage>
        <taxon>Eukaryota</taxon>
        <taxon>Metazoa</taxon>
        <taxon>Ecdysozoa</taxon>
        <taxon>Arthropoda</taxon>
        <taxon>Chelicerata</taxon>
        <taxon>Arachnida</taxon>
        <taxon>Acari</taxon>
        <taxon>Acariformes</taxon>
        <taxon>Sarcoptiformes</taxon>
        <taxon>Astigmata</taxon>
        <taxon>Psoroptidia</taxon>
        <taxon>Analgoidea</taxon>
        <taxon>Pyroglyphidae</taxon>
        <taxon>Dermatophagoidinae</taxon>
        <taxon>Dermatophagoides</taxon>
    </lineage>
</organism>
<evidence type="ECO:0000259" key="10">
    <source>
        <dbReference type="PROSITE" id="PS50893"/>
    </source>
</evidence>
<comment type="caution">
    <text evidence="11">The sequence shown here is derived from an EMBL/GenBank/DDBJ whole genome shotgun (WGS) entry which is preliminary data.</text>
</comment>
<dbReference type="InterPro" id="IPR017871">
    <property type="entry name" value="ABC_transporter-like_CS"/>
</dbReference>
<feature type="transmembrane region" description="Helical" evidence="9">
    <location>
        <begin position="498"/>
        <end position="516"/>
    </location>
</feature>
<feature type="transmembrane region" description="Helical" evidence="9">
    <location>
        <begin position="556"/>
        <end position="578"/>
    </location>
</feature>
<evidence type="ECO:0000256" key="8">
    <source>
        <dbReference type="ARBA" id="ARBA00023136"/>
    </source>
</evidence>
<feature type="transmembrane region" description="Helical" evidence="9">
    <location>
        <begin position="607"/>
        <end position="629"/>
    </location>
</feature>
<dbReference type="Gene3D" id="3.40.50.300">
    <property type="entry name" value="P-loop containing nucleotide triphosphate hydrolases"/>
    <property type="match status" value="2"/>
</dbReference>
<feature type="transmembrane region" description="Helical" evidence="9">
    <location>
        <begin position="1129"/>
        <end position="1150"/>
    </location>
</feature>
<dbReference type="EMBL" id="ASGP02000004">
    <property type="protein sequence ID" value="KAH9512085.1"/>
    <property type="molecule type" value="Genomic_DNA"/>
</dbReference>
<feature type="domain" description="ABC transporter" evidence="10">
    <location>
        <begin position="13"/>
        <end position="267"/>
    </location>
</feature>
<feature type="transmembrane region" description="Helical" evidence="9">
    <location>
        <begin position="463"/>
        <end position="486"/>
    </location>
</feature>
<dbReference type="GO" id="GO:0140359">
    <property type="term" value="F:ABC-type transporter activity"/>
    <property type="evidence" value="ECO:0007669"/>
    <property type="project" value="InterPro"/>
</dbReference>
<evidence type="ECO:0000256" key="1">
    <source>
        <dbReference type="ARBA" id="ARBA00004141"/>
    </source>
</evidence>
<dbReference type="InterPro" id="IPR050352">
    <property type="entry name" value="ABCG_transporters"/>
</dbReference>
<dbReference type="SUPFAM" id="SSF52540">
    <property type="entry name" value="P-loop containing nucleoside triphosphate hydrolases"/>
    <property type="match status" value="2"/>
</dbReference>
<feature type="transmembrane region" description="Helical" evidence="9">
    <location>
        <begin position="1162"/>
        <end position="1185"/>
    </location>
</feature>
<dbReference type="Pfam" id="PF00005">
    <property type="entry name" value="ABC_tran"/>
    <property type="match status" value="2"/>
</dbReference>
<dbReference type="InterPro" id="IPR003593">
    <property type="entry name" value="AAA+_ATPase"/>
</dbReference>